<organism evidence="10 11">
    <name type="scientific">Thermovibrio ammonificans (strain DSM 15698 / JCM 12110 / HB-1)</name>
    <dbReference type="NCBI Taxonomy" id="648996"/>
    <lineage>
        <taxon>Bacteria</taxon>
        <taxon>Pseudomonadati</taxon>
        <taxon>Aquificota</taxon>
        <taxon>Aquificia</taxon>
        <taxon>Desulfurobacteriales</taxon>
        <taxon>Desulfurobacteriaceae</taxon>
        <taxon>Thermovibrio</taxon>
    </lineage>
</organism>
<dbReference type="GO" id="GO:0005886">
    <property type="term" value="C:plasma membrane"/>
    <property type="evidence" value="ECO:0007669"/>
    <property type="project" value="UniProtKB-SubCell"/>
</dbReference>
<evidence type="ECO:0000256" key="6">
    <source>
        <dbReference type="ARBA" id="ARBA00022989"/>
    </source>
</evidence>
<feature type="transmembrane region" description="Helical" evidence="8">
    <location>
        <begin position="118"/>
        <end position="148"/>
    </location>
</feature>
<dbReference type="EMBL" id="CP002444">
    <property type="protein sequence ID" value="ADU97431.1"/>
    <property type="molecule type" value="Genomic_DNA"/>
</dbReference>
<evidence type="ECO:0000256" key="1">
    <source>
        <dbReference type="ARBA" id="ARBA00004651"/>
    </source>
</evidence>
<evidence type="ECO:0000256" key="2">
    <source>
        <dbReference type="ARBA" id="ARBA00009843"/>
    </source>
</evidence>
<evidence type="ECO:0000313" key="10">
    <source>
        <dbReference type="EMBL" id="ADU97431.1"/>
    </source>
</evidence>
<dbReference type="HOGENOM" id="CLU_011920_4_0_0"/>
<dbReference type="Pfam" id="PF03600">
    <property type="entry name" value="CitMHS"/>
    <property type="match status" value="1"/>
</dbReference>
<evidence type="ECO:0000256" key="8">
    <source>
        <dbReference type="SAM" id="Phobius"/>
    </source>
</evidence>
<name>E8T4A2_THEA1</name>
<dbReference type="KEGG" id="tam:Theam_1470"/>
<dbReference type="STRING" id="648996.Theam_1470"/>
<keyword evidence="3" id="KW-0813">Transport</keyword>
<comment type="similarity">
    <text evidence="2">Belongs to the CitM (TC 2.A.11) transporter family.</text>
</comment>
<dbReference type="InterPro" id="IPR000802">
    <property type="entry name" value="Arsenical_pump_ArsB"/>
</dbReference>
<feature type="transmembrane region" description="Helical" evidence="8">
    <location>
        <begin position="256"/>
        <end position="273"/>
    </location>
</feature>
<dbReference type="RefSeq" id="WP_013538217.1">
    <property type="nucleotide sequence ID" value="NC_014926.1"/>
</dbReference>
<keyword evidence="6 8" id="KW-1133">Transmembrane helix</keyword>
<dbReference type="InterPro" id="IPR051475">
    <property type="entry name" value="Diverse_Ion_Transporter"/>
</dbReference>
<reference evidence="10" key="1">
    <citation type="submission" date="2011-01" db="EMBL/GenBank/DDBJ databases">
        <title>Complete sequence of chromosome of Thermovibrio ammonificans HB-1.</title>
        <authorList>
            <consortium name="US DOE Joint Genome Institute"/>
            <person name="Lucas S."/>
            <person name="Copeland A."/>
            <person name="Lapidus A."/>
            <person name="Cheng J.-F."/>
            <person name="Goodwin L."/>
            <person name="Pitluck S."/>
            <person name="Davenport K."/>
            <person name="Detter J.C."/>
            <person name="Han C."/>
            <person name="Tapia R."/>
            <person name="Land M."/>
            <person name="Hauser L."/>
            <person name="Kyrpides N."/>
            <person name="Ivanova N."/>
            <person name="Ovchinnikova G."/>
            <person name="Vetriani C."/>
            <person name="Woyke T."/>
        </authorList>
    </citation>
    <scope>NUCLEOTIDE SEQUENCE [LARGE SCALE GENOMIC DNA]</scope>
    <source>
        <strain evidence="10">HB-1</strain>
    </source>
</reference>
<gene>
    <name evidence="10" type="ordered locus">Theam_1470</name>
</gene>
<keyword evidence="7 8" id="KW-0472">Membrane</keyword>
<dbReference type="eggNOG" id="COG1055">
    <property type="taxonomic scope" value="Bacteria"/>
</dbReference>
<dbReference type="Proteomes" id="UP000006362">
    <property type="component" value="Chromosome"/>
</dbReference>
<dbReference type="GO" id="GO:0015105">
    <property type="term" value="F:arsenite transmembrane transporter activity"/>
    <property type="evidence" value="ECO:0007669"/>
    <property type="project" value="InterPro"/>
</dbReference>
<dbReference type="AlphaFoldDB" id="E8T4A2"/>
<feature type="transmembrane region" description="Helical" evidence="8">
    <location>
        <begin position="82"/>
        <end position="106"/>
    </location>
</feature>
<accession>E8T4A2</accession>
<proteinExistence type="inferred from homology"/>
<dbReference type="OrthoDB" id="9765532at2"/>
<feature type="transmembrane region" description="Helical" evidence="8">
    <location>
        <begin position="431"/>
        <end position="449"/>
    </location>
</feature>
<dbReference type="PANTHER" id="PTHR43568:SF1">
    <property type="entry name" value="P PROTEIN"/>
    <property type="match status" value="1"/>
</dbReference>
<evidence type="ECO:0000313" key="11">
    <source>
        <dbReference type="Proteomes" id="UP000006362"/>
    </source>
</evidence>
<dbReference type="PANTHER" id="PTHR43568">
    <property type="entry name" value="P PROTEIN"/>
    <property type="match status" value="1"/>
</dbReference>
<feature type="transmembrane region" description="Helical" evidence="8">
    <location>
        <begin position="347"/>
        <end position="366"/>
    </location>
</feature>
<feature type="transmembrane region" description="Helical" evidence="8">
    <location>
        <begin position="52"/>
        <end position="70"/>
    </location>
</feature>
<keyword evidence="4" id="KW-1003">Cell membrane</keyword>
<dbReference type="CDD" id="cd01116">
    <property type="entry name" value="P_permease"/>
    <property type="match status" value="1"/>
</dbReference>
<feature type="domain" description="Citrate transporter-like" evidence="9">
    <location>
        <begin position="40"/>
        <end position="394"/>
    </location>
</feature>
<evidence type="ECO:0000256" key="4">
    <source>
        <dbReference type="ARBA" id="ARBA00022475"/>
    </source>
</evidence>
<feature type="transmembrane region" description="Helical" evidence="8">
    <location>
        <begin position="307"/>
        <end position="327"/>
    </location>
</feature>
<evidence type="ECO:0000259" key="9">
    <source>
        <dbReference type="Pfam" id="PF03600"/>
    </source>
</evidence>
<evidence type="ECO:0000256" key="5">
    <source>
        <dbReference type="ARBA" id="ARBA00022692"/>
    </source>
</evidence>
<dbReference type="InterPro" id="IPR004680">
    <property type="entry name" value="Cit_transptr-like_dom"/>
</dbReference>
<feature type="transmembrane region" description="Helical" evidence="8">
    <location>
        <begin position="387"/>
        <end position="411"/>
    </location>
</feature>
<feature type="transmembrane region" description="Helical" evidence="8">
    <location>
        <begin position="279"/>
        <end position="300"/>
    </location>
</feature>
<evidence type="ECO:0000256" key="7">
    <source>
        <dbReference type="ARBA" id="ARBA00023136"/>
    </source>
</evidence>
<dbReference type="PRINTS" id="PR00758">
    <property type="entry name" value="ARSENICPUMP"/>
</dbReference>
<sequence length="457" mass="49090">MGHGGHSAESTVGGLIEAFHLHLSKAELAELSVLLFILTYAMILLEKFFHRTIAALIGASLVLVIGVITPEKAWEAIDQNTILLLFGMMNIVTVMGKSGFFNLVAAKAVQITKGSPTRVLWVFSLLTALFSAFLDNVTTVLFMAPVMINIAEKLKLNPIPYLIAIVLASNTGGTATLIGDPPNIIIGSIAGKTFNDFLKEVAPYAILAFILGLIVMHLMMAKGGFLKAQATAEELEEILSGKVDESLLDRKLMKKSVGVFLVTILLFIVGHQIGLEPGVVALFMATVLALISGLSPAWILEKVEWTTLIFFMGLFMVVGALEVNGVFEVAAKWLIEAIGNNIHEGIILVGFVSAVISGFVDNIPFTMSMAYVLKGMEMQMGSVMDPLWWALSLGACLGGNLTLIGASANIVTADIAERNGYKINFFTFMKYGTPVAAVTVITAILLFYVEHAVFGGL</sequence>
<comment type="subcellular location">
    <subcellularLocation>
        <location evidence="1">Cell membrane</location>
        <topology evidence="1">Multi-pass membrane protein</topology>
    </subcellularLocation>
</comment>
<keyword evidence="11" id="KW-1185">Reference proteome</keyword>
<evidence type="ECO:0000256" key="3">
    <source>
        <dbReference type="ARBA" id="ARBA00022448"/>
    </source>
</evidence>
<keyword evidence="5 8" id="KW-0812">Transmembrane</keyword>
<feature type="transmembrane region" description="Helical" evidence="8">
    <location>
        <begin position="28"/>
        <end position="45"/>
    </location>
</feature>
<protein>
    <submittedName>
        <fullName evidence="10">Citrate transporter</fullName>
    </submittedName>
</protein>
<feature type="transmembrane region" description="Helical" evidence="8">
    <location>
        <begin position="201"/>
        <end position="220"/>
    </location>
</feature>